<comment type="similarity">
    <text evidence="1">Belongs to the Mu gp47/PBSX XkdT family.</text>
</comment>
<dbReference type="InterPro" id="IPR058530">
    <property type="entry name" value="Baseplate_J-like_C"/>
</dbReference>
<dbReference type="AlphaFoldDB" id="A0A9W5YC27"/>
<gene>
    <name evidence="4" type="primary">yqbT</name>
    <name evidence="4" type="ORF">SH1V18_16790</name>
</gene>
<proteinExistence type="inferred from homology"/>
<name>A0A9W5YC27_9FIRM</name>
<keyword evidence="5" id="KW-1185">Reference proteome</keyword>
<dbReference type="Proteomes" id="UP001144256">
    <property type="component" value="Unassembled WGS sequence"/>
</dbReference>
<dbReference type="Pfam" id="PF26078">
    <property type="entry name" value="Baseplate_J_M"/>
    <property type="match status" value="1"/>
</dbReference>
<dbReference type="EMBL" id="BRLB01000003">
    <property type="protein sequence ID" value="GKX29199.1"/>
    <property type="molecule type" value="Genomic_DNA"/>
</dbReference>
<sequence>MTYEEILKRMLNKIPNDVDKREGSIIYDAFAPTAFELAQMYVEIESMLDMAFANTSCGKYLDYRCNEKGIERRKSTKAIRKGVFNIDVPIGSRFGMDSLVYTVIKKLNKESNEYSLECETTGEIGNKSFGTLLPIDYIAGLTQAVLSDVIVPGENEESDEELLKRYDIEVKKTSTSGNANHYCIWSKEVLGVGDAKVFPLANGPGTVKVVVIDSNKKSPSRELIDKTYKHIEEVRPIGAKVTVVGAKEKQIDVTAKVVLANGYNIGKVQQNFINLVDQFLKDIAFELSYISIAKIGNILLNTPGVLDYSELKINNITVNIGLEDEEIPVLGSVILEV</sequence>
<evidence type="ECO:0000259" key="2">
    <source>
        <dbReference type="Pfam" id="PF26078"/>
    </source>
</evidence>
<organism evidence="4 5">
    <name type="scientific">Vallitalea longa</name>
    <dbReference type="NCBI Taxonomy" id="2936439"/>
    <lineage>
        <taxon>Bacteria</taxon>
        <taxon>Bacillati</taxon>
        <taxon>Bacillota</taxon>
        <taxon>Clostridia</taxon>
        <taxon>Lachnospirales</taxon>
        <taxon>Vallitaleaceae</taxon>
        <taxon>Vallitalea</taxon>
    </lineage>
</organism>
<accession>A0A9W5YC27</accession>
<dbReference type="RefSeq" id="WP_281814512.1">
    <property type="nucleotide sequence ID" value="NZ_BRLB01000003.1"/>
</dbReference>
<feature type="domain" description="Baseplate J-like central" evidence="2">
    <location>
        <begin position="174"/>
        <end position="245"/>
    </location>
</feature>
<evidence type="ECO:0000256" key="1">
    <source>
        <dbReference type="ARBA" id="ARBA00038087"/>
    </source>
</evidence>
<evidence type="ECO:0000259" key="3">
    <source>
        <dbReference type="Pfam" id="PF26079"/>
    </source>
</evidence>
<dbReference type="InterPro" id="IPR058531">
    <property type="entry name" value="Baseplate_J_M"/>
</dbReference>
<feature type="domain" description="Baseplate J-like C-terminal" evidence="3">
    <location>
        <begin position="251"/>
        <end position="334"/>
    </location>
</feature>
<reference evidence="4" key="1">
    <citation type="submission" date="2022-06" db="EMBL/GenBank/DDBJ databases">
        <title>Vallitalea longa sp. nov., an anaerobic bacterium isolated from marine sediment.</title>
        <authorList>
            <person name="Hirano S."/>
            <person name="Terahara T."/>
            <person name="Mori K."/>
            <person name="Hamada M."/>
            <person name="Matsumoto R."/>
            <person name="Kobayashi T."/>
        </authorList>
    </citation>
    <scope>NUCLEOTIDE SEQUENCE</scope>
    <source>
        <strain evidence="4">SH18-1</strain>
    </source>
</reference>
<dbReference type="InterPro" id="IPR052399">
    <property type="entry name" value="Phage_Baseplate_Assmbl_Protein"/>
</dbReference>
<evidence type="ECO:0000313" key="5">
    <source>
        <dbReference type="Proteomes" id="UP001144256"/>
    </source>
</evidence>
<evidence type="ECO:0000313" key="4">
    <source>
        <dbReference type="EMBL" id="GKX29199.1"/>
    </source>
</evidence>
<comment type="caution">
    <text evidence="4">The sequence shown here is derived from an EMBL/GenBank/DDBJ whole genome shotgun (WGS) entry which is preliminary data.</text>
</comment>
<dbReference type="PANTHER" id="PTHR37829">
    <property type="entry name" value="PHAGE-LIKE ELEMENT PBSX PROTEIN XKDT"/>
    <property type="match status" value="1"/>
</dbReference>
<dbReference type="PANTHER" id="PTHR37829:SF3">
    <property type="entry name" value="PROTEIN JAYE-RELATED"/>
    <property type="match status" value="1"/>
</dbReference>
<evidence type="ECO:0008006" key="6">
    <source>
        <dbReference type="Google" id="ProtNLM"/>
    </source>
</evidence>
<protein>
    <recommendedName>
        <fullName evidence="6">Baseplate protein J-like domain-containing protein</fullName>
    </recommendedName>
</protein>
<dbReference type="Pfam" id="PF26079">
    <property type="entry name" value="Baseplate_J_C"/>
    <property type="match status" value="1"/>
</dbReference>